<dbReference type="EC" id="1.2.4.4" evidence="4"/>
<comment type="function">
    <text evidence="4">The branched-chain alpha-keto dehydrogenase complex catalyzes the overall conversion of alpha-keto acids to acyl-CoA and CO(2). It contains multiple copies of three enzymatic components: branched-chain alpha-keto acid decarboxylase (E1), lipoamide acyltransferase (E2) and lipoamide dehydrogenase (E3).</text>
</comment>
<dbReference type="GO" id="GO:0003863">
    <property type="term" value="F:branched-chain 2-oxo acid dehydrogenase activity"/>
    <property type="evidence" value="ECO:0007669"/>
    <property type="project" value="UniProtKB-EC"/>
</dbReference>
<keyword evidence="2 4" id="KW-0560">Oxidoreductase</keyword>
<name>A0A386WUD2_9ACTN</name>
<evidence type="ECO:0000313" key="8">
    <source>
        <dbReference type="Proteomes" id="UP000267804"/>
    </source>
</evidence>
<organism evidence="7 8">
    <name type="scientific">Micromonospora tulbaghiae</name>
    <dbReference type="NCBI Taxonomy" id="479978"/>
    <lineage>
        <taxon>Bacteria</taxon>
        <taxon>Bacillati</taxon>
        <taxon>Actinomycetota</taxon>
        <taxon>Actinomycetes</taxon>
        <taxon>Micromonosporales</taxon>
        <taxon>Micromonosporaceae</taxon>
        <taxon>Micromonospora</taxon>
    </lineage>
</organism>
<feature type="region of interest" description="Disordered" evidence="5">
    <location>
        <begin position="1"/>
        <end position="26"/>
    </location>
</feature>
<dbReference type="KEGG" id="mtua:CSH63_32440"/>
<comment type="cofactor">
    <cofactor evidence="1 4">
        <name>thiamine diphosphate</name>
        <dbReference type="ChEBI" id="CHEBI:58937"/>
    </cofactor>
</comment>
<sequence>MTTVDLADPPVTNPFTGTTGLPRTSEGWTQLVTPDGRLHPEVDADRDALGRLTRDLYRGMRLARRLDDEAFALQRQGELGLWLQCRGQEAAQVGSVAAVRADDYVFPSYREHAAALWRGIGPADLLRQWRGVAHSGWDPEPYAFHIYTLVLAAQLLHATGYALGVQRDGSDTVVVTYFGDGAASEGDASEAMNIAAVNAAPMVFFCQNNQWAISTPTASQTRTPIHRRGAGFGLRSEWVDGNDVLAVYAVTSAVTAHARSGNGPAIVEATTYRMGGHSTSDDPTRYRTDDELEAWRARDPLARVEALMRAEGWSDEAFLGEIQAEADELADRTRRECLALTAPDLADAFATVLADVPPLLREERDAFVDYRASFLD</sequence>
<reference evidence="7 8" key="1">
    <citation type="submission" date="2017-10" db="EMBL/GenBank/DDBJ databases">
        <title>Integration of genomic and chemical information greatly accelerates assignment of the full stereostructure of myelolactone, a potent inhibitor of myeloma from a marine-derived Micromonospora.</title>
        <authorList>
            <person name="Kim M.C."/>
            <person name="Machado H."/>
            <person name="Jensen P.R."/>
            <person name="Fenical W."/>
        </authorList>
    </citation>
    <scope>NUCLEOTIDE SEQUENCE [LARGE SCALE GENOMIC DNA]</scope>
    <source>
        <strain evidence="7 8">CNY-010</strain>
    </source>
</reference>
<keyword evidence="3 4" id="KW-0786">Thiamine pyrophosphate</keyword>
<feature type="domain" description="Dehydrogenase E1 component" evidence="6">
    <location>
        <begin position="58"/>
        <end position="329"/>
    </location>
</feature>
<evidence type="ECO:0000259" key="6">
    <source>
        <dbReference type="Pfam" id="PF00676"/>
    </source>
</evidence>
<dbReference type="InterPro" id="IPR050771">
    <property type="entry name" value="Alpha-ketoacid_DH_E1_comp"/>
</dbReference>
<dbReference type="PANTHER" id="PTHR43380">
    <property type="entry name" value="2-OXOISOVALERATE DEHYDROGENASE SUBUNIT ALPHA, MITOCHONDRIAL"/>
    <property type="match status" value="1"/>
</dbReference>
<evidence type="ECO:0000256" key="3">
    <source>
        <dbReference type="ARBA" id="ARBA00023052"/>
    </source>
</evidence>
<dbReference type="Pfam" id="PF00676">
    <property type="entry name" value="E1_dh"/>
    <property type="match status" value="1"/>
</dbReference>
<dbReference type="InterPro" id="IPR029061">
    <property type="entry name" value="THDP-binding"/>
</dbReference>
<accession>A0A386WUD2</accession>
<keyword evidence="7" id="KW-0670">Pyruvate</keyword>
<dbReference type="InterPro" id="IPR001017">
    <property type="entry name" value="DH_E1"/>
</dbReference>
<dbReference type="Proteomes" id="UP000267804">
    <property type="component" value="Chromosome"/>
</dbReference>
<dbReference type="CDD" id="cd02000">
    <property type="entry name" value="TPP_E1_PDC_ADC_BCADC"/>
    <property type="match status" value="1"/>
</dbReference>
<comment type="catalytic activity">
    <reaction evidence="4">
        <text>N(6)-[(R)-lipoyl]-L-lysyl-[protein] + 3-methyl-2-oxobutanoate + H(+) = N(6)-[(R)-S(8)-2-methylpropanoyldihydrolipoyl]-L-lysyl-[protein] + CO2</text>
        <dbReference type="Rhea" id="RHEA:13457"/>
        <dbReference type="Rhea" id="RHEA-COMP:10474"/>
        <dbReference type="Rhea" id="RHEA-COMP:10497"/>
        <dbReference type="ChEBI" id="CHEBI:11851"/>
        <dbReference type="ChEBI" id="CHEBI:15378"/>
        <dbReference type="ChEBI" id="CHEBI:16526"/>
        <dbReference type="ChEBI" id="CHEBI:83099"/>
        <dbReference type="ChEBI" id="CHEBI:83142"/>
        <dbReference type="EC" id="1.2.4.4"/>
    </reaction>
</comment>
<dbReference type="EMBL" id="CP024087">
    <property type="protein sequence ID" value="AYF32065.1"/>
    <property type="molecule type" value="Genomic_DNA"/>
</dbReference>
<gene>
    <name evidence="7" type="ORF">CSH63_32440</name>
</gene>
<dbReference type="Gene3D" id="3.40.50.970">
    <property type="match status" value="1"/>
</dbReference>
<evidence type="ECO:0000313" key="7">
    <source>
        <dbReference type="EMBL" id="AYF32065.1"/>
    </source>
</evidence>
<evidence type="ECO:0000256" key="5">
    <source>
        <dbReference type="SAM" id="MobiDB-lite"/>
    </source>
</evidence>
<dbReference type="RefSeq" id="WP_120573455.1">
    <property type="nucleotide sequence ID" value="NZ_CP024087.1"/>
</dbReference>
<dbReference type="GO" id="GO:0009083">
    <property type="term" value="P:branched-chain amino acid catabolic process"/>
    <property type="evidence" value="ECO:0007669"/>
    <property type="project" value="TreeGrafter"/>
</dbReference>
<dbReference type="AlphaFoldDB" id="A0A386WUD2"/>
<dbReference type="GO" id="GO:0000287">
    <property type="term" value="F:magnesium ion binding"/>
    <property type="evidence" value="ECO:0007669"/>
    <property type="project" value="UniProtKB-ARBA"/>
</dbReference>
<evidence type="ECO:0000256" key="1">
    <source>
        <dbReference type="ARBA" id="ARBA00001964"/>
    </source>
</evidence>
<evidence type="ECO:0000256" key="2">
    <source>
        <dbReference type="ARBA" id="ARBA00023002"/>
    </source>
</evidence>
<feature type="compositionally biased region" description="Polar residues" evidence="5">
    <location>
        <begin position="13"/>
        <end position="26"/>
    </location>
</feature>
<dbReference type="SUPFAM" id="SSF52518">
    <property type="entry name" value="Thiamin diphosphate-binding fold (THDP-binding)"/>
    <property type="match status" value="1"/>
</dbReference>
<dbReference type="PANTHER" id="PTHR43380:SF1">
    <property type="entry name" value="2-OXOISOVALERATE DEHYDROGENASE SUBUNIT ALPHA, MITOCHONDRIAL"/>
    <property type="match status" value="1"/>
</dbReference>
<protein>
    <recommendedName>
        <fullName evidence="4">2-oxoisovalerate dehydrogenase subunit alpha</fullName>
        <ecNumber evidence="4">1.2.4.4</ecNumber>
    </recommendedName>
    <alternativeName>
        <fullName evidence="4">Branched-chain alpha-keto acid dehydrogenase E1 component alpha chain</fullName>
    </alternativeName>
</protein>
<proteinExistence type="inferred from homology"/>
<comment type="similarity">
    <text evidence="4">Belongs to the BCKDHA family.</text>
</comment>
<evidence type="ECO:0000256" key="4">
    <source>
        <dbReference type="RuleBase" id="RU365014"/>
    </source>
</evidence>